<dbReference type="SMART" id="SM00382">
    <property type="entry name" value="AAA"/>
    <property type="match status" value="2"/>
</dbReference>
<dbReference type="GO" id="GO:0005524">
    <property type="term" value="F:ATP binding"/>
    <property type="evidence" value="ECO:0007669"/>
    <property type="project" value="UniProtKB-KW"/>
</dbReference>
<dbReference type="PROSITE" id="PS00870">
    <property type="entry name" value="CLPAB_1"/>
    <property type="match status" value="1"/>
</dbReference>
<dbReference type="SMART" id="SM01086">
    <property type="entry name" value="ClpB_D2-small"/>
    <property type="match status" value="1"/>
</dbReference>
<evidence type="ECO:0000259" key="7">
    <source>
        <dbReference type="PROSITE" id="PS50151"/>
    </source>
</evidence>
<dbReference type="InterPro" id="IPR027417">
    <property type="entry name" value="P-loop_NTPase"/>
</dbReference>
<protein>
    <submittedName>
        <fullName evidence="9">ATP-dependent Clp protease ATP-binding subunit ClpC</fullName>
    </submittedName>
</protein>
<dbReference type="AlphaFoldDB" id="A0A3M0BFI9"/>
<keyword evidence="10" id="KW-1185">Reference proteome</keyword>
<dbReference type="Pfam" id="PF10431">
    <property type="entry name" value="ClpB_D2-small"/>
    <property type="match status" value="1"/>
</dbReference>
<comment type="similarity">
    <text evidence="6">Belongs to the ClpA/ClpB family.</text>
</comment>
<dbReference type="GO" id="GO:0005737">
    <property type="term" value="C:cytoplasm"/>
    <property type="evidence" value="ECO:0007669"/>
    <property type="project" value="TreeGrafter"/>
</dbReference>
<evidence type="ECO:0000313" key="10">
    <source>
        <dbReference type="Proteomes" id="UP000280842"/>
    </source>
</evidence>
<dbReference type="SUPFAM" id="SSF81923">
    <property type="entry name" value="Double Clp-N motif"/>
    <property type="match status" value="1"/>
</dbReference>
<dbReference type="PROSITE" id="PS50151">
    <property type="entry name" value="UVR"/>
    <property type="match status" value="1"/>
</dbReference>
<keyword evidence="9" id="KW-0378">Hydrolase</keyword>
<keyword evidence="3 6" id="KW-0067">ATP-binding</keyword>
<reference evidence="9 10" key="1">
    <citation type="submission" date="2018-10" db="EMBL/GenBank/DDBJ databases">
        <title>Genomic Encyclopedia of Archaeal and Bacterial Type Strains, Phase II (KMG-II): from individual species to whole genera.</title>
        <authorList>
            <person name="Goeker M."/>
        </authorList>
    </citation>
    <scope>NUCLEOTIDE SEQUENCE [LARGE SCALE GENOMIC DNA]</scope>
    <source>
        <strain evidence="9 10">VM1</strain>
    </source>
</reference>
<keyword evidence="2 6" id="KW-0547">Nucleotide-binding</keyword>
<dbReference type="GO" id="GO:0006508">
    <property type="term" value="P:proteolysis"/>
    <property type="evidence" value="ECO:0007669"/>
    <property type="project" value="UniProtKB-KW"/>
</dbReference>
<dbReference type="FunFam" id="3.40.50.300:FF:000025">
    <property type="entry name" value="ATP-dependent Clp protease subunit"/>
    <property type="match status" value="1"/>
</dbReference>
<name>A0A3M0BFI9_9AQUI</name>
<dbReference type="Gene3D" id="4.10.860.10">
    <property type="entry name" value="UVR domain"/>
    <property type="match status" value="1"/>
</dbReference>
<dbReference type="InterPro" id="IPR036628">
    <property type="entry name" value="Clp_N_dom_sf"/>
</dbReference>
<dbReference type="Pfam" id="PF00004">
    <property type="entry name" value="AAA"/>
    <property type="match status" value="1"/>
</dbReference>
<accession>A0A3M0BFI9</accession>
<evidence type="ECO:0000256" key="5">
    <source>
        <dbReference type="PROSITE-ProRule" id="PRU01251"/>
    </source>
</evidence>
<dbReference type="PANTHER" id="PTHR11638:SF18">
    <property type="entry name" value="HEAT SHOCK PROTEIN 104"/>
    <property type="match status" value="1"/>
</dbReference>
<organism evidence="9 10">
    <name type="scientific">Hydrogenothermus marinus</name>
    <dbReference type="NCBI Taxonomy" id="133270"/>
    <lineage>
        <taxon>Bacteria</taxon>
        <taxon>Pseudomonadati</taxon>
        <taxon>Aquificota</taxon>
        <taxon>Aquificia</taxon>
        <taxon>Aquificales</taxon>
        <taxon>Hydrogenothermaceae</taxon>
        <taxon>Hydrogenothermus</taxon>
    </lineage>
</organism>
<evidence type="ECO:0000259" key="8">
    <source>
        <dbReference type="PROSITE" id="PS51903"/>
    </source>
</evidence>
<dbReference type="PROSITE" id="PS00871">
    <property type="entry name" value="CLPAB_2"/>
    <property type="match status" value="1"/>
</dbReference>
<dbReference type="InterPro" id="IPR004176">
    <property type="entry name" value="Clp_R_N"/>
</dbReference>
<dbReference type="SUPFAM" id="SSF52540">
    <property type="entry name" value="P-loop containing nucleoside triphosphate hydrolases"/>
    <property type="match status" value="2"/>
</dbReference>
<dbReference type="InterPro" id="IPR041546">
    <property type="entry name" value="ClpA/ClpB_AAA_lid"/>
</dbReference>
<dbReference type="EMBL" id="REFO01000012">
    <property type="protein sequence ID" value="RMA96183.1"/>
    <property type="molecule type" value="Genomic_DNA"/>
</dbReference>
<dbReference type="GO" id="GO:0008233">
    <property type="term" value="F:peptidase activity"/>
    <property type="evidence" value="ECO:0007669"/>
    <property type="project" value="UniProtKB-KW"/>
</dbReference>
<dbReference type="Gene3D" id="1.10.1780.10">
    <property type="entry name" value="Clp, N-terminal domain"/>
    <property type="match status" value="1"/>
</dbReference>
<dbReference type="FunFam" id="3.40.50.300:FF:000010">
    <property type="entry name" value="Chaperone clpB 1, putative"/>
    <property type="match status" value="1"/>
</dbReference>
<dbReference type="InterPro" id="IPR001270">
    <property type="entry name" value="ClpA/B"/>
</dbReference>
<dbReference type="InterPro" id="IPR001943">
    <property type="entry name" value="UVR_dom"/>
</dbReference>
<dbReference type="InterPro" id="IPR003593">
    <property type="entry name" value="AAA+_ATPase"/>
</dbReference>
<dbReference type="InterPro" id="IPR019489">
    <property type="entry name" value="Clp_ATPase_C"/>
</dbReference>
<evidence type="ECO:0000256" key="1">
    <source>
        <dbReference type="ARBA" id="ARBA00022737"/>
    </source>
</evidence>
<evidence type="ECO:0000256" key="3">
    <source>
        <dbReference type="ARBA" id="ARBA00022840"/>
    </source>
</evidence>
<dbReference type="CDD" id="cd19499">
    <property type="entry name" value="RecA-like_ClpB_Hsp104-like"/>
    <property type="match status" value="1"/>
</dbReference>
<keyword evidence="4 6" id="KW-0143">Chaperone</keyword>
<keyword evidence="9" id="KW-0645">Protease</keyword>
<evidence type="ECO:0000256" key="4">
    <source>
        <dbReference type="ARBA" id="ARBA00023186"/>
    </source>
</evidence>
<sequence>MFEKFTERARKAILNAREIALEYRSNYLGSEHLLLSLLEEEDIPILVLSRFGLTVEKVKRTLTSQMVKGSHVGEVLFAPDAKRVLEYAVEESRILHHQFVGPEHLLIGVVREKTGLGGRVLRGFGIDEYSIRREILQILGEIPPQEQQKQVPTPNTDRFSRDLTALAKEGKLDPVIGRDKEIDRVIQILARRRKNNPVLIGEPGVGKTSIVEGLAQRIANKEVPEPLLGKRVVALDLAALVAGTKYRGQFEERLKNILKELEKAPHIILFIDELHTLVGAGAAEGSIDASNMLKPALARGEIQLIGATTIDEYRKYIEKDGALERRFQPVLVEPPSPEDAVKILMGLKKKFEEFHHVHYTKKAIEKAVEYSVKYIADRQLPDKAIDLIDEAGAWVRLRGLELPAKLKKIEERIKQIEEEKAQAAKEQDYEKAAKLRDEELKLRAKFETEKAKWKEERKEKVPKVTEEHIAMVIAKWTGIPVARLTQTEAEKLLHIEEELHKRVVDQNEAISAISKAIRRNTVGLKGSHRPIGVFMFLGPTGVGKTETAKALAEYLFGTEDALIRFDMSEFMEKHTVSRLIGAPPGYVGYEEGGQLTEAVRRRPYSVLLFDEIEKAHPDVFNIFLQIFDDGRLTDNFGRVVDFSNTIIIMTSNLGARLILESNKMGFEQKSSLLDYENMKKNVLQQVRKHFSPEFLNRLDDVIVFKPLDKEIVKGIIDIQLKEINKRLSEWNVKVKLSDEFVEHLIEKEFNPEYGARSIKRALQSLVEDLLAEEILKGNLPEGSTAEIIMKKDGTVGLKVKKTRARKKTTKKKEEATTI</sequence>
<evidence type="ECO:0000313" key="9">
    <source>
        <dbReference type="EMBL" id="RMA96183.1"/>
    </source>
</evidence>
<dbReference type="OrthoDB" id="9803641at2"/>
<dbReference type="PANTHER" id="PTHR11638">
    <property type="entry name" value="ATP-DEPENDENT CLP PROTEASE"/>
    <property type="match status" value="1"/>
</dbReference>
<dbReference type="Gene3D" id="3.40.50.300">
    <property type="entry name" value="P-loop containing nucleotide triphosphate hydrolases"/>
    <property type="match status" value="2"/>
</dbReference>
<keyword evidence="1 5" id="KW-0677">Repeat</keyword>
<dbReference type="Pfam" id="PF02861">
    <property type="entry name" value="Clp_N"/>
    <property type="match status" value="1"/>
</dbReference>
<gene>
    <name evidence="9" type="ORF">CLV39_1200</name>
</gene>
<feature type="domain" description="Clp R" evidence="8">
    <location>
        <begin position="2"/>
        <end position="141"/>
    </location>
</feature>
<dbReference type="Proteomes" id="UP000280842">
    <property type="component" value="Unassembled WGS sequence"/>
</dbReference>
<dbReference type="Pfam" id="PF07724">
    <property type="entry name" value="AAA_2"/>
    <property type="match status" value="1"/>
</dbReference>
<dbReference type="InterPro" id="IPR050130">
    <property type="entry name" value="ClpA_ClpB"/>
</dbReference>
<dbReference type="GO" id="GO:0016887">
    <property type="term" value="F:ATP hydrolysis activity"/>
    <property type="evidence" value="ECO:0007669"/>
    <property type="project" value="InterPro"/>
</dbReference>
<evidence type="ECO:0000256" key="2">
    <source>
        <dbReference type="ARBA" id="ARBA00022741"/>
    </source>
</evidence>
<dbReference type="GO" id="GO:0034605">
    <property type="term" value="P:cellular response to heat"/>
    <property type="evidence" value="ECO:0007669"/>
    <property type="project" value="TreeGrafter"/>
</dbReference>
<dbReference type="PROSITE" id="PS51903">
    <property type="entry name" value="CLP_R"/>
    <property type="match status" value="1"/>
</dbReference>
<comment type="caution">
    <text evidence="9">The sequence shown here is derived from an EMBL/GenBank/DDBJ whole genome shotgun (WGS) entry which is preliminary data.</text>
</comment>
<dbReference type="InterPro" id="IPR028299">
    <property type="entry name" value="ClpA/B_CS2"/>
</dbReference>
<dbReference type="InterPro" id="IPR003959">
    <property type="entry name" value="ATPase_AAA_core"/>
</dbReference>
<feature type="domain" description="UVR" evidence="7">
    <location>
        <begin position="410"/>
        <end position="445"/>
    </location>
</feature>
<dbReference type="Pfam" id="PF17871">
    <property type="entry name" value="AAA_lid_9"/>
    <property type="match status" value="1"/>
</dbReference>
<dbReference type="Gene3D" id="1.10.8.60">
    <property type="match status" value="2"/>
</dbReference>
<proteinExistence type="inferred from homology"/>
<dbReference type="PRINTS" id="PR00300">
    <property type="entry name" value="CLPPROTEASEA"/>
</dbReference>
<dbReference type="InterPro" id="IPR018368">
    <property type="entry name" value="ClpA/B_CS1"/>
</dbReference>
<dbReference type="CDD" id="cd00009">
    <property type="entry name" value="AAA"/>
    <property type="match status" value="1"/>
</dbReference>
<dbReference type="RefSeq" id="WP_121923312.1">
    <property type="nucleotide sequence ID" value="NZ_REFO01000012.1"/>
</dbReference>
<evidence type="ECO:0000256" key="6">
    <source>
        <dbReference type="RuleBase" id="RU004432"/>
    </source>
</evidence>